<evidence type="ECO:0000313" key="16">
    <source>
        <dbReference type="Proteomes" id="UP000694404"/>
    </source>
</evidence>
<evidence type="ECO:0000259" key="14">
    <source>
        <dbReference type="PROSITE" id="PS50804"/>
    </source>
</evidence>
<keyword evidence="10" id="KW-0539">Nucleus</keyword>
<dbReference type="Pfam" id="PF00096">
    <property type="entry name" value="zf-C2H2"/>
    <property type="match status" value="7"/>
</dbReference>
<dbReference type="FunFam" id="3.30.160.60:FF:000690">
    <property type="entry name" value="Zinc finger protein 354C"/>
    <property type="match status" value="2"/>
</dbReference>
<evidence type="ECO:0000313" key="15">
    <source>
        <dbReference type="Ensembl" id="ENSCABP00000018752.1"/>
    </source>
</evidence>
<feature type="domain" description="C2H2-type" evidence="13">
    <location>
        <begin position="547"/>
        <end position="574"/>
    </location>
</feature>
<evidence type="ECO:0000256" key="12">
    <source>
        <dbReference type="SAM" id="MobiDB-lite"/>
    </source>
</evidence>
<dbReference type="CDD" id="cd07936">
    <property type="entry name" value="SCAN"/>
    <property type="match status" value="1"/>
</dbReference>
<keyword evidence="3" id="KW-0479">Metal-binding</keyword>
<sequence>MQRCVNTRSSLLSESGEGPGATDRQEGTAALESWETPASASDHWGTQATESWGCEEPGYVLPVVQDPLGEVQAVRVQVKEEEVKGTVLHHHDTETQRQRFRGFRYQEAEGPREVYGHLWELSHRWLQPETHTKEQMLELLVLEQFLSLLPEEMQSWVQERGPESGQEAVALAEDFQLVPQKPRWQPQVSTWDAAHPPVSWSGRNVGGKAKTNQAGDCPGSPDAGWGMVLPDRLQGRRWSLEAMGRCRARGGLGMKGGDITLAFILRVYSLGVGTSPPLQPALQRGQEQRARILQRGERLGWRAGLAWHSRHARPQGTGEEDKPFQCPACRKSFIESSALIQYQRIHTGEWPYPCGECSKRFIESSDLHKHQRVHTGERPCPCGECGKQFSGSSNLIQHLRTHTRERPYRCTECGKSFSQNGTLTTHYHIHTGERPYKCHACGKSFGSSALIQYQRIHTGEWPYPCGECSKRFIESSDLHKHQRVHTGERPCPCGECGKQFSGSSNLIQHLRTHTRERPYRCTECGKSFSQNGTLTTHYHIHTGERPYKCHACGKSFGARSTLFQHQHTHMGERPYQCTQFGCCFSCSSYLVAYQRIHGGG</sequence>
<dbReference type="GO" id="GO:0008270">
    <property type="term" value="F:zinc ion binding"/>
    <property type="evidence" value="ECO:0007669"/>
    <property type="project" value="UniProtKB-KW"/>
</dbReference>
<dbReference type="PROSITE" id="PS50157">
    <property type="entry name" value="ZINC_FINGER_C2H2_2"/>
    <property type="match status" value="9"/>
</dbReference>
<proteinExistence type="inferred from homology"/>
<reference evidence="15" key="1">
    <citation type="submission" date="2025-08" db="UniProtKB">
        <authorList>
            <consortium name="Ensembl"/>
        </authorList>
    </citation>
    <scope>IDENTIFICATION</scope>
</reference>
<dbReference type="Ensembl" id="ENSCABT00000020538.1">
    <property type="protein sequence ID" value="ENSCABP00000018752.1"/>
    <property type="gene ID" value="ENSCABG00000013853.1"/>
</dbReference>
<dbReference type="FunFam" id="3.30.160.60:FF:001119">
    <property type="entry name" value="zinc finger protein 408"/>
    <property type="match status" value="2"/>
</dbReference>
<dbReference type="GO" id="GO:0005634">
    <property type="term" value="C:nucleus"/>
    <property type="evidence" value="ECO:0007669"/>
    <property type="project" value="UniProtKB-SubCell"/>
</dbReference>
<protein>
    <submittedName>
        <fullName evidence="15">Uncharacterized protein</fullName>
    </submittedName>
</protein>
<evidence type="ECO:0000256" key="5">
    <source>
        <dbReference type="ARBA" id="ARBA00022771"/>
    </source>
</evidence>
<dbReference type="InterPro" id="IPR013087">
    <property type="entry name" value="Znf_C2H2_type"/>
</dbReference>
<feature type="domain" description="C2H2-type" evidence="13">
    <location>
        <begin position="352"/>
        <end position="379"/>
    </location>
</feature>
<feature type="domain" description="C2H2-type" evidence="13">
    <location>
        <begin position="491"/>
        <end position="518"/>
    </location>
</feature>
<dbReference type="FunFam" id="3.30.160.60:FF:000931">
    <property type="entry name" value="zinc finger protein 697"/>
    <property type="match status" value="2"/>
</dbReference>
<dbReference type="Gene3D" id="3.30.160.60">
    <property type="entry name" value="Classic Zinc Finger"/>
    <property type="match status" value="10"/>
</dbReference>
<feature type="domain" description="C2H2-type" evidence="13">
    <location>
        <begin position="408"/>
        <end position="435"/>
    </location>
</feature>
<dbReference type="SMART" id="SM00355">
    <property type="entry name" value="ZnF_C2H2"/>
    <property type="match status" value="9"/>
</dbReference>
<keyword evidence="4" id="KW-0677">Repeat</keyword>
<dbReference type="Gene3D" id="1.10.4020.10">
    <property type="entry name" value="DNA breaking-rejoining enzymes"/>
    <property type="match status" value="1"/>
</dbReference>
<evidence type="ECO:0000256" key="8">
    <source>
        <dbReference type="ARBA" id="ARBA00023125"/>
    </source>
</evidence>
<dbReference type="SUPFAM" id="SSF47353">
    <property type="entry name" value="Retrovirus capsid dimerization domain-like"/>
    <property type="match status" value="1"/>
</dbReference>
<dbReference type="Pfam" id="PF02023">
    <property type="entry name" value="SCAN"/>
    <property type="match status" value="1"/>
</dbReference>
<evidence type="ECO:0000256" key="3">
    <source>
        <dbReference type="ARBA" id="ARBA00022723"/>
    </source>
</evidence>
<name>A0A8C0H6T2_CHEAB</name>
<keyword evidence="5 11" id="KW-0863">Zinc-finger</keyword>
<dbReference type="FunFam" id="1.10.4020.10:FF:000001">
    <property type="entry name" value="zinc finger protein 263 isoform X1"/>
    <property type="match status" value="1"/>
</dbReference>
<evidence type="ECO:0000256" key="1">
    <source>
        <dbReference type="ARBA" id="ARBA00004123"/>
    </source>
</evidence>
<feature type="domain" description="SCAN box" evidence="14">
    <location>
        <begin position="97"/>
        <end position="176"/>
    </location>
</feature>
<organism evidence="15 16">
    <name type="scientific">Chelonoidis abingdonii</name>
    <name type="common">Abingdon island giant tortoise</name>
    <name type="synonym">Testudo abingdonii</name>
    <dbReference type="NCBI Taxonomy" id="106734"/>
    <lineage>
        <taxon>Eukaryota</taxon>
        <taxon>Metazoa</taxon>
        <taxon>Chordata</taxon>
        <taxon>Craniata</taxon>
        <taxon>Vertebrata</taxon>
        <taxon>Euteleostomi</taxon>
        <taxon>Archelosauria</taxon>
        <taxon>Testudinata</taxon>
        <taxon>Testudines</taxon>
        <taxon>Cryptodira</taxon>
        <taxon>Durocryptodira</taxon>
        <taxon>Testudinoidea</taxon>
        <taxon>Testudinidae</taxon>
        <taxon>Chelonoidis</taxon>
    </lineage>
</organism>
<evidence type="ECO:0000256" key="2">
    <source>
        <dbReference type="ARBA" id="ARBA00006991"/>
    </source>
</evidence>
<dbReference type="SUPFAM" id="SSF57667">
    <property type="entry name" value="beta-beta-alpha zinc fingers"/>
    <property type="match status" value="5"/>
</dbReference>
<dbReference type="FunFam" id="3.30.160.60:FF:000111">
    <property type="entry name" value="GLI family zinc finger 4"/>
    <property type="match status" value="2"/>
</dbReference>
<feature type="region of interest" description="Disordered" evidence="12">
    <location>
        <begin position="1"/>
        <end position="49"/>
    </location>
</feature>
<dbReference type="SMART" id="SM00431">
    <property type="entry name" value="SCAN"/>
    <property type="match status" value="1"/>
</dbReference>
<keyword evidence="9" id="KW-0804">Transcription</keyword>
<dbReference type="InterPro" id="IPR036236">
    <property type="entry name" value="Znf_C2H2_sf"/>
</dbReference>
<evidence type="ECO:0000256" key="4">
    <source>
        <dbReference type="ARBA" id="ARBA00022737"/>
    </source>
</evidence>
<dbReference type="AlphaFoldDB" id="A0A8C0H6T2"/>
<keyword evidence="6" id="KW-0862">Zinc</keyword>
<comment type="similarity">
    <text evidence="2">Belongs to the krueppel C2H2-type zinc-finger protein family.</text>
</comment>
<feature type="domain" description="C2H2-type" evidence="13">
    <location>
        <begin position="324"/>
        <end position="351"/>
    </location>
</feature>
<reference evidence="15" key="2">
    <citation type="submission" date="2025-09" db="UniProtKB">
        <authorList>
            <consortium name="Ensembl"/>
        </authorList>
    </citation>
    <scope>IDENTIFICATION</scope>
</reference>
<feature type="domain" description="C2H2-type" evidence="13">
    <location>
        <begin position="380"/>
        <end position="407"/>
    </location>
</feature>
<evidence type="ECO:0000259" key="13">
    <source>
        <dbReference type="PROSITE" id="PS50157"/>
    </source>
</evidence>
<dbReference type="FunFam" id="3.30.160.60:FF:000295">
    <property type="entry name" value="zinc finger protein 19"/>
    <property type="match status" value="1"/>
</dbReference>
<keyword evidence="8" id="KW-0238">DNA-binding</keyword>
<dbReference type="InterPro" id="IPR003309">
    <property type="entry name" value="SCAN_dom"/>
</dbReference>
<dbReference type="PANTHER" id="PTHR23226:SF416">
    <property type="entry name" value="FI01424P"/>
    <property type="match status" value="1"/>
</dbReference>
<accession>A0A8C0H6T2</accession>
<dbReference type="GO" id="GO:0000978">
    <property type="term" value="F:RNA polymerase II cis-regulatory region sequence-specific DNA binding"/>
    <property type="evidence" value="ECO:0007669"/>
    <property type="project" value="TreeGrafter"/>
</dbReference>
<feature type="domain" description="C2H2-type" evidence="13">
    <location>
        <begin position="519"/>
        <end position="546"/>
    </location>
</feature>
<dbReference type="PROSITE" id="PS50804">
    <property type="entry name" value="SCAN_BOX"/>
    <property type="match status" value="1"/>
</dbReference>
<feature type="domain" description="C2H2-type" evidence="13">
    <location>
        <begin position="463"/>
        <end position="490"/>
    </location>
</feature>
<dbReference type="Proteomes" id="UP000694404">
    <property type="component" value="Unplaced"/>
</dbReference>
<dbReference type="GeneTree" id="ENSGT01140000282534"/>
<feature type="region of interest" description="Disordered" evidence="12">
    <location>
        <begin position="206"/>
        <end position="226"/>
    </location>
</feature>
<evidence type="ECO:0000256" key="6">
    <source>
        <dbReference type="ARBA" id="ARBA00022833"/>
    </source>
</evidence>
<evidence type="ECO:0000256" key="11">
    <source>
        <dbReference type="PROSITE-ProRule" id="PRU00042"/>
    </source>
</evidence>
<evidence type="ECO:0000256" key="9">
    <source>
        <dbReference type="ARBA" id="ARBA00023163"/>
    </source>
</evidence>
<dbReference type="PANTHER" id="PTHR23226">
    <property type="entry name" value="ZINC FINGER AND SCAN DOMAIN-CONTAINING"/>
    <property type="match status" value="1"/>
</dbReference>
<evidence type="ECO:0000256" key="7">
    <source>
        <dbReference type="ARBA" id="ARBA00023015"/>
    </source>
</evidence>
<feature type="domain" description="C2H2-type" evidence="13">
    <location>
        <begin position="436"/>
        <end position="462"/>
    </location>
</feature>
<feature type="compositionally biased region" description="Polar residues" evidence="12">
    <location>
        <begin position="36"/>
        <end position="49"/>
    </location>
</feature>
<evidence type="ECO:0000256" key="10">
    <source>
        <dbReference type="ARBA" id="ARBA00023242"/>
    </source>
</evidence>
<comment type="subcellular location">
    <subcellularLocation>
        <location evidence="1">Nucleus</location>
    </subcellularLocation>
</comment>
<dbReference type="GO" id="GO:0000981">
    <property type="term" value="F:DNA-binding transcription factor activity, RNA polymerase II-specific"/>
    <property type="evidence" value="ECO:0007669"/>
    <property type="project" value="TreeGrafter"/>
</dbReference>
<keyword evidence="16" id="KW-1185">Reference proteome</keyword>
<dbReference type="InterPro" id="IPR038269">
    <property type="entry name" value="SCAN_sf"/>
</dbReference>
<keyword evidence="7" id="KW-0805">Transcription regulation</keyword>
<dbReference type="PROSITE" id="PS00028">
    <property type="entry name" value="ZINC_FINGER_C2H2_1"/>
    <property type="match status" value="7"/>
</dbReference>